<dbReference type="Gene3D" id="2.130.10.10">
    <property type="entry name" value="YVTN repeat-like/Quinoprotein amine dehydrogenase"/>
    <property type="match status" value="1"/>
</dbReference>
<accession>A0A401TEP3</accession>
<feature type="repeat" description="WD" evidence="3">
    <location>
        <begin position="57"/>
        <end position="89"/>
    </location>
</feature>
<dbReference type="InterPro" id="IPR019775">
    <property type="entry name" value="WD40_repeat_CS"/>
</dbReference>
<comment type="caution">
    <text evidence="4">The sequence shown here is derived from an EMBL/GenBank/DDBJ whole genome shotgun (WGS) entry which is preliminary data.</text>
</comment>
<dbReference type="InterPro" id="IPR001680">
    <property type="entry name" value="WD40_rpt"/>
</dbReference>
<organism evidence="4 5">
    <name type="scientific">Chiloscyllium punctatum</name>
    <name type="common">Brownbanded bambooshark</name>
    <name type="synonym">Hemiscyllium punctatum</name>
    <dbReference type="NCBI Taxonomy" id="137246"/>
    <lineage>
        <taxon>Eukaryota</taxon>
        <taxon>Metazoa</taxon>
        <taxon>Chordata</taxon>
        <taxon>Craniata</taxon>
        <taxon>Vertebrata</taxon>
        <taxon>Chondrichthyes</taxon>
        <taxon>Elasmobranchii</taxon>
        <taxon>Galeomorphii</taxon>
        <taxon>Galeoidea</taxon>
        <taxon>Orectolobiformes</taxon>
        <taxon>Hemiscylliidae</taxon>
        <taxon>Chiloscyllium</taxon>
    </lineage>
</organism>
<dbReference type="PROSITE" id="PS00678">
    <property type="entry name" value="WD_REPEATS_1"/>
    <property type="match status" value="1"/>
</dbReference>
<protein>
    <submittedName>
        <fullName evidence="4">Uncharacterized protein</fullName>
    </submittedName>
</protein>
<dbReference type="OMA" id="LAHRCRF"/>
<dbReference type="PANTHER" id="PTHR45048">
    <property type="match status" value="1"/>
</dbReference>
<dbReference type="InterPro" id="IPR015943">
    <property type="entry name" value="WD40/YVTN_repeat-like_dom_sf"/>
</dbReference>
<keyword evidence="2" id="KW-0677">Repeat</keyword>
<proteinExistence type="predicted"/>
<dbReference type="PROSITE" id="PS50082">
    <property type="entry name" value="WD_REPEATS_2"/>
    <property type="match status" value="2"/>
</dbReference>
<dbReference type="PROSITE" id="PS50294">
    <property type="entry name" value="WD_REPEATS_REGION"/>
    <property type="match status" value="2"/>
</dbReference>
<dbReference type="STRING" id="137246.A0A401TEP3"/>
<sequence length="100" mass="11044">MSVKRTTMTLRKHRNVVSDCCFSQTGNVLCTASWDRSLLVWDITVGDFRSRGPQSLSDGHQGCISSCVISNDATLIVAGSYDQTISIWDTAGLYRKLVLK</sequence>
<reference evidence="4 5" key="1">
    <citation type="journal article" date="2018" name="Nat. Ecol. Evol.">
        <title>Shark genomes provide insights into elasmobranch evolution and the origin of vertebrates.</title>
        <authorList>
            <person name="Hara Y"/>
            <person name="Yamaguchi K"/>
            <person name="Onimaru K"/>
            <person name="Kadota M"/>
            <person name="Koyanagi M"/>
            <person name="Keeley SD"/>
            <person name="Tatsumi K"/>
            <person name="Tanaka K"/>
            <person name="Motone F"/>
            <person name="Kageyama Y"/>
            <person name="Nozu R"/>
            <person name="Adachi N"/>
            <person name="Nishimura O"/>
            <person name="Nakagawa R"/>
            <person name="Tanegashima C"/>
            <person name="Kiyatake I"/>
            <person name="Matsumoto R"/>
            <person name="Murakumo K"/>
            <person name="Nishida K"/>
            <person name="Terakita A"/>
            <person name="Kuratani S"/>
            <person name="Sato K"/>
            <person name="Hyodo S Kuraku.S."/>
        </authorList>
    </citation>
    <scope>NUCLEOTIDE SEQUENCE [LARGE SCALE GENOMIC DNA]</scope>
</reference>
<dbReference type="PANTHER" id="PTHR45048:SF1">
    <property type="entry name" value="WD REPEAT-CONTAINING PROTEIN 88"/>
    <property type="match status" value="1"/>
</dbReference>
<dbReference type="EMBL" id="BEZZ01057909">
    <property type="protein sequence ID" value="GCC41120.1"/>
    <property type="molecule type" value="Genomic_DNA"/>
</dbReference>
<dbReference type="OrthoDB" id="538223at2759"/>
<dbReference type="SMART" id="SM00320">
    <property type="entry name" value="WD40"/>
    <property type="match status" value="2"/>
</dbReference>
<dbReference type="AlphaFoldDB" id="A0A401TEP3"/>
<keyword evidence="5" id="KW-1185">Reference proteome</keyword>
<dbReference type="Pfam" id="PF00400">
    <property type="entry name" value="WD40"/>
    <property type="match status" value="2"/>
</dbReference>
<feature type="non-terminal residue" evidence="4">
    <location>
        <position position="100"/>
    </location>
</feature>
<gene>
    <name evidence="4" type="ORF">chiPu_0025395</name>
</gene>
<keyword evidence="1 3" id="KW-0853">WD repeat</keyword>
<evidence type="ECO:0000256" key="2">
    <source>
        <dbReference type="ARBA" id="ARBA00022737"/>
    </source>
</evidence>
<evidence type="ECO:0000313" key="4">
    <source>
        <dbReference type="EMBL" id="GCC41120.1"/>
    </source>
</evidence>
<evidence type="ECO:0000256" key="3">
    <source>
        <dbReference type="PROSITE-ProRule" id="PRU00221"/>
    </source>
</evidence>
<dbReference type="Proteomes" id="UP000287033">
    <property type="component" value="Unassembled WGS sequence"/>
</dbReference>
<feature type="repeat" description="WD" evidence="3">
    <location>
        <begin position="10"/>
        <end position="51"/>
    </location>
</feature>
<dbReference type="SUPFAM" id="SSF50978">
    <property type="entry name" value="WD40 repeat-like"/>
    <property type="match status" value="1"/>
</dbReference>
<dbReference type="InterPro" id="IPR036322">
    <property type="entry name" value="WD40_repeat_dom_sf"/>
</dbReference>
<name>A0A401TEP3_CHIPU</name>
<evidence type="ECO:0000313" key="5">
    <source>
        <dbReference type="Proteomes" id="UP000287033"/>
    </source>
</evidence>
<evidence type="ECO:0000256" key="1">
    <source>
        <dbReference type="ARBA" id="ARBA00022574"/>
    </source>
</evidence>